<keyword evidence="1" id="KW-0805">Transcription regulation</keyword>
<dbReference type="PANTHER" id="PTHR43280">
    <property type="entry name" value="ARAC-FAMILY TRANSCRIPTIONAL REGULATOR"/>
    <property type="match status" value="1"/>
</dbReference>
<dbReference type="AlphaFoldDB" id="A0A1T2X9U5"/>
<evidence type="ECO:0000256" key="2">
    <source>
        <dbReference type="ARBA" id="ARBA00023125"/>
    </source>
</evidence>
<dbReference type="Pfam" id="PF12833">
    <property type="entry name" value="HTH_18"/>
    <property type="match status" value="1"/>
</dbReference>
<dbReference type="InterPro" id="IPR037923">
    <property type="entry name" value="HTH-like"/>
</dbReference>
<dbReference type="Gene3D" id="1.10.10.60">
    <property type="entry name" value="Homeodomain-like"/>
    <property type="match status" value="2"/>
</dbReference>
<name>A0A1T2X9U5_9BACL</name>
<sequence>MQSDASDKFKDVHGHHLIAGHYHESDTYLSKRLEGMKDWLITYTLDGEGYANTPEMEAVCRAGDLMLLKPEVPHQYGTRKGQHWHFVWAHFSPQQVQHMWLPTQEIYVKTIENTSVQRRIYRAFRKIIVDSTERGTYWSELCYNALQEVLILLAQRHQQKLDARVEEVLLLLSQSIREPWKIEGIARTIGLSPSRLSHLFKEQTGHSIIEALNQMRIRQAALLLAHTDRSAFEVSQDVGFHNYNHFMNQFRKYYFTTPTAYRNR</sequence>
<dbReference type="EMBL" id="MSZX01000006">
    <property type="protein sequence ID" value="OPA76661.1"/>
    <property type="molecule type" value="Genomic_DNA"/>
</dbReference>
<organism evidence="5 6">
    <name type="scientific">Paenibacillus selenitireducens</name>
    <dbReference type="NCBI Taxonomy" id="1324314"/>
    <lineage>
        <taxon>Bacteria</taxon>
        <taxon>Bacillati</taxon>
        <taxon>Bacillota</taxon>
        <taxon>Bacilli</taxon>
        <taxon>Bacillales</taxon>
        <taxon>Paenibacillaceae</taxon>
        <taxon>Paenibacillus</taxon>
    </lineage>
</organism>
<dbReference type="InterPro" id="IPR009057">
    <property type="entry name" value="Homeodomain-like_sf"/>
</dbReference>
<dbReference type="PANTHER" id="PTHR43280:SF2">
    <property type="entry name" value="HTH-TYPE TRANSCRIPTIONAL REGULATOR EXSA"/>
    <property type="match status" value="1"/>
</dbReference>
<evidence type="ECO:0000259" key="4">
    <source>
        <dbReference type="PROSITE" id="PS01124"/>
    </source>
</evidence>
<dbReference type="Gene3D" id="2.60.120.280">
    <property type="entry name" value="Regulatory protein AraC"/>
    <property type="match status" value="1"/>
</dbReference>
<comment type="caution">
    <text evidence="5">The sequence shown here is derived from an EMBL/GenBank/DDBJ whole genome shotgun (WGS) entry which is preliminary data.</text>
</comment>
<dbReference type="InterPro" id="IPR018060">
    <property type="entry name" value="HTH_AraC"/>
</dbReference>
<keyword evidence="6" id="KW-1185">Reference proteome</keyword>
<dbReference type="SUPFAM" id="SSF51215">
    <property type="entry name" value="Regulatory protein AraC"/>
    <property type="match status" value="1"/>
</dbReference>
<gene>
    <name evidence="5" type="ORF">BVG16_15930</name>
</gene>
<feature type="domain" description="HTH araC/xylS-type" evidence="4">
    <location>
        <begin position="166"/>
        <end position="264"/>
    </location>
</feature>
<accession>A0A1T2X9U5</accession>
<evidence type="ECO:0000256" key="1">
    <source>
        <dbReference type="ARBA" id="ARBA00023015"/>
    </source>
</evidence>
<dbReference type="PROSITE" id="PS01124">
    <property type="entry name" value="HTH_ARAC_FAMILY_2"/>
    <property type="match status" value="1"/>
</dbReference>
<evidence type="ECO:0000256" key="3">
    <source>
        <dbReference type="ARBA" id="ARBA00023163"/>
    </source>
</evidence>
<dbReference type="OrthoDB" id="9803764at2"/>
<keyword evidence="3" id="KW-0804">Transcription</keyword>
<dbReference type="Pfam" id="PF02311">
    <property type="entry name" value="AraC_binding"/>
    <property type="match status" value="1"/>
</dbReference>
<reference evidence="5 6" key="1">
    <citation type="submission" date="2017-01" db="EMBL/GenBank/DDBJ databases">
        <title>Genome analysis of Paenibacillus selenitrireducens ES3-24.</title>
        <authorList>
            <person name="Xu D."/>
            <person name="Yao R."/>
            <person name="Zheng S."/>
        </authorList>
    </citation>
    <scope>NUCLEOTIDE SEQUENCE [LARGE SCALE GENOMIC DNA]</scope>
    <source>
        <strain evidence="5 6">ES3-24</strain>
    </source>
</reference>
<evidence type="ECO:0000313" key="5">
    <source>
        <dbReference type="EMBL" id="OPA76661.1"/>
    </source>
</evidence>
<dbReference type="Proteomes" id="UP000190188">
    <property type="component" value="Unassembled WGS sequence"/>
</dbReference>
<dbReference type="InterPro" id="IPR003313">
    <property type="entry name" value="AraC-bd"/>
</dbReference>
<dbReference type="SUPFAM" id="SSF46689">
    <property type="entry name" value="Homeodomain-like"/>
    <property type="match status" value="2"/>
</dbReference>
<dbReference type="GO" id="GO:0003700">
    <property type="term" value="F:DNA-binding transcription factor activity"/>
    <property type="evidence" value="ECO:0007669"/>
    <property type="project" value="InterPro"/>
</dbReference>
<dbReference type="GO" id="GO:0043565">
    <property type="term" value="F:sequence-specific DNA binding"/>
    <property type="evidence" value="ECO:0007669"/>
    <property type="project" value="InterPro"/>
</dbReference>
<proteinExistence type="predicted"/>
<protein>
    <submittedName>
        <fullName evidence="5">AraC family transcriptional regulator</fullName>
    </submittedName>
</protein>
<dbReference type="STRING" id="1324314.BVG16_15930"/>
<evidence type="ECO:0000313" key="6">
    <source>
        <dbReference type="Proteomes" id="UP000190188"/>
    </source>
</evidence>
<keyword evidence="2" id="KW-0238">DNA-binding</keyword>
<dbReference type="SMART" id="SM00342">
    <property type="entry name" value="HTH_ARAC"/>
    <property type="match status" value="1"/>
</dbReference>
<dbReference type="RefSeq" id="WP_078499677.1">
    <property type="nucleotide sequence ID" value="NZ_MSZX01000006.1"/>
</dbReference>